<feature type="transmembrane region" description="Helical" evidence="1">
    <location>
        <begin position="75"/>
        <end position="98"/>
    </location>
</feature>
<dbReference type="Pfam" id="PF13426">
    <property type="entry name" value="PAS_9"/>
    <property type="match status" value="1"/>
</dbReference>
<dbReference type="PANTHER" id="PTHR46663">
    <property type="entry name" value="DIGUANYLATE CYCLASE DGCT-RELATED"/>
    <property type="match status" value="1"/>
</dbReference>
<dbReference type="CDD" id="cd00130">
    <property type="entry name" value="PAS"/>
    <property type="match status" value="1"/>
</dbReference>
<gene>
    <name evidence="5" type="ORF">GK047_09770</name>
</gene>
<evidence type="ECO:0000259" key="2">
    <source>
        <dbReference type="PROSITE" id="PS50112"/>
    </source>
</evidence>
<comment type="caution">
    <text evidence="5">The sequence shown here is derived from an EMBL/GenBank/DDBJ whole genome shotgun (WGS) entry which is preliminary data.</text>
</comment>
<feature type="transmembrane region" description="Helical" evidence="1">
    <location>
        <begin position="110"/>
        <end position="128"/>
    </location>
</feature>
<accession>A0A6G3ZXI6</accession>
<dbReference type="InterPro" id="IPR035965">
    <property type="entry name" value="PAS-like_dom_sf"/>
</dbReference>
<feature type="transmembrane region" description="Helical" evidence="1">
    <location>
        <begin position="45"/>
        <end position="69"/>
    </location>
</feature>
<dbReference type="InterPro" id="IPR000160">
    <property type="entry name" value="GGDEF_dom"/>
</dbReference>
<evidence type="ECO:0000259" key="3">
    <source>
        <dbReference type="PROSITE" id="PS50887"/>
    </source>
</evidence>
<sequence>MHHALTSHYNMYLVLLSFTIALLASYTSLNLAKKMSTSQGWHQKLWILYSSIAMGVGLWAMHFISLLSYPFPSGITYHIQTVMISLLLAIIGPIIGFFVTFRSKLMPAKLIISGTFMGFAISAMHYIGMASLREVTISYLPVPFTLSIFISILASMSALYITSIQNLRFKIGGILMGVAVTAMHYIGMSAAVISYPTALPEGNIFASRLGHFEMAMFIAFGTILLLAVSLTSSQKSDQRFVDHTLLKASILDSSLDSIMMFNHRGWIIEFNPAAEATFGCSRKDALGRTLLDFLFPFDQDGRGAATLYRLLTRKDDSIYGKRVEMTAYRSDRTEFPAEITITGTQFAGKSIYTANVRDLTEIKQSETQIKQLANYDLLTNLPNRSLFGQLFLEAIANAKSSKTTLALLSFNLDNFKLINDTYGHSIGDQVLQKFSALLSTDLKPGYTLARLNGDEFVILMPQENWESTSKIAENVIEQLTVPLLVEGHQLCISTSIGIALYPIDGQCSESLLKKADSAMHADKLTVYA</sequence>
<dbReference type="CDD" id="cd01949">
    <property type="entry name" value="GGDEF"/>
    <property type="match status" value="1"/>
</dbReference>
<feature type="transmembrane region" description="Helical" evidence="1">
    <location>
        <begin position="214"/>
        <end position="231"/>
    </location>
</feature>
<dbReference type="Pfam" id="PF03707">
    <property type="entry name" value="MHYT"/>
    <property type="match status" value="2"/>
</dbReference>
<dbReference type="PROSITE" id="PS50924">
    <property type="entry name" value="MHYT"/>
    <property type="match status" value="1"/>
</dbReference>
<name>A0A6G3ZXI6_9BACL</name>
<feature type="transmembrane region" description="Helical" evidence="1">
    <location>
        <begin position="173"/>
        <end position="194"/>
    </location>
</feature>
<dbReference type="InterPro" id="IPR005330">
    <property type="entry name" value="MHYT_dom"/>
</dbReference>
<keyword evidence="1" id="KW-1133">Transmembrane helix</keyword>
<feature type="domain" description="GGDEF" evidence="3">
    <location>
        <begin position="403"/>
        <end position="528"/>
    </location>
</feature>
<dbReference type="InterPro" id="IPR052163">
    <property type="entry name" value="DGC-Regulatory_Protein"/>
</dbReference>
<dbReference type="NCBIfam" id="TIGR00229">
    <property type="entry name" value="sensory_box"/>
    <property type="match status" value="1"/>
</dbReference>
<dbReference type="SMART" id="SM00091">
    <property type="entry name" value="PAS"/>
    <property type="match status" value="1"/>
</dbReference>
<feature type="domain" description="MHYT" evidence="4">
    <location>
        <begin position="9"/>
        <end position="194"/>
    </location>
</feature>
<dbReference type="InterPro" id="IPR029787">
    <property type="entry name" value="Nucleotide_cyclase"/>
</dbReference>
<dbReference type="SUPFAM" id="SSF55785">
    <property type="entry name" value="PYP-like sensor domain (PAS domain)"/>
    <property type="match status" value="1"/>
</dbReference>
<dbReference type="PANTHER" id="PTHR46663:SF2">
    <property type="entry name" value="GGDEF DOMAIN-CONTAINING PROTEIN"/>
    <property type="match status" value="1"/>
</dbReference>
<protein>
    <submittedName>
        <fullName evidence="5">Diguanylate cyclase</fullName>
    </submittedName>
</protein>
<dbReference type="SUPFAM" id="SSF55073">
    <property type="entry name" value="Nucleotide cyclase"/>
    <property type="match status" value="1"/>
</dbReference>
<dbReference type="PROSITE" id="PS50887">
    <property type="entry name" value="GGDEF"/>
    <property type="match status" value="1"/>
</dbReference>
<feature type="domain" description="PAS" evidence="2">
    <location>
        <begin position="250"/>
        <end position="314"/>
    </location>
</feature>
<evidence type="ECO:0000256" key="1">
    <source>
        <dbReference type="PROSITE-ProRule" id="PRU00244"/>
    </source>
</evidence>
<dbReference type="Gene3D" id="3.30.450.20">
    <property type="entry name" value="PAS domain"/>
    <property type="match status" value="1"/>
</dbReference>
<dbReference type="Pfam" id="PF00990">
    <property type="entry name" value="GGDEF"/>
    <property type="match status" value="1"/>
</dbReference>
<proteinExistence type="predicted"/>
<evidence type="ECO:0000259" key="4">
    <source>
        <dbReference type="PROSITE" id="PS50924"/>
    </source>
</evidence>
<dbReference type="PROSITE" id="PS50112">
    <property type="entry name" value="PAS"/>
    <property type="match status" value="1"/>
</dbReference>
<keyword evidence="1" id="KW-0472">Membrane</keyword>
<dbReference type="SMART" id="SM00267">
    <property type="entry name" value="GGDEF"/>
    <property type="match status" value="1"/>
</dbReference>
<reference evidence="5" key="1">
    <citation type="submission" date="2020-02" db="EMBL/GenBank/DDBJ databases">
        <authorList>
            <person name="Shen X.-R."/>
            <person name="Zhang Y.-X."/>
        </authorList>
    </citation>
    <scope>NUCLEOTIDE SEQUENCE</scope>
    <source>
        <strain evidence="5">SYP-B3998</strain>
    </source>
</reference>
<dbReference type="EMBL" id="JAAIKC010000002">
    <property type="protein sequence ID" value="NEW06299.1"/>
    <property type="molecule type" value="Genomic_DNA"/>
</dbReference>
<keyword evidence="1" id="KW-0812">Transmembrane</keyword>
<dbReference type="GO" id="GO:0016020">
    <property type="term" value="C:membrane"/>
    <property type="evidence" value="ECO:0007669"/>
    <property type="project" value="UniProtKB-UniRule"/>
</dbReference>
<dbReference type="InterPro" id="IPR043128">
    <property type="entry name" value="Rev_trsase/Diguanyl_cyclase"/>
</dbReference>
<dbReference type="Gene3D" id="3.30.70.270">
    <property type="match status" value="1"/>
</dbReference>
<dbReference type="AlphaFoldDB" id="A0A6G3ZXI6"/>
<dbReference type="InterPro" id="IPR000014">
    <property type="entry name" value="PAS"/>
</dbReference>
<feature type="transmembrane region" description="Helical" evidence="1">
    <location>
        <begin position="140"/>
        <end position="161"/>
    </location>
</feature>
<organism evidence="5">
    <name type="scientific">Paenibacillus sp. SYP-B3998</name>
    <dbReference type="NCBI Taxonomy" id="2678564"/>
    <lineage>
        <taxon>Bacteria</taxon>
        <taxon>Bacillati</taxon>
        <taxon>Bacillota</taxon>
        <taxon>Bacilli</taxon>
        <taxon>Bacillales</taxon>
        <taxon>Paenibacillaceae</taxon>
        <taxon>Paenibacillus</taxon>
    </lineage>
</organism>
<evidence type="ECO:0000313" key="5">
    <source>
        <dbReference type="EMBL" id="NEW06299.1"/>
    </source>
</evidence>
<dbReference type="NCBIfam" id="TIGR00254">
    <property type="entry name" value="GGDEF"/>
    <property type="match status" value="1"/>
</dbReference>
<feature type="transmembrane region" description="Helical" evidence="1">
    <location>
        <begin position="12"/>
        <end position="33"/>
    </location>
</feature>
<dbReference type="RefSeq" id="WP_163944866.1">
    <property type="nucleotide sequence ID" value="NZ_JAAIKC010000002.1"/>
</dbReference>